<comment type="subunit">
    <text evidence="3">Monomer.</text>
</comment>
<evidence type="ECO:0000259" key="9">
    <source>
        <dbReference type="SMART" id="SM00737"/>
    </source>
</evidence>
<keyword evidence="6 8" id="KW-0732">Signal</keyword>
<dbReference type="OrthoDB" id="2405630at2759"/>
<dbReference type="AlphaFoldDB" id="A0A9P6RWD7"/>
<dbReference type="EMBL" id="JAAAIP010000051">
    <property type="protein sequence ID" value="KAG0327624.1"/>
    <property type="molecule type" value="Genomic_DNA"/>
</dbReference>
<evidence type="ECO:0000256" key="2">
    <source>
        <dbReference type="ARBA" id="ARBA00006370"/>
    </source>
</evidence>
<gene>
    <name evidence="10" type="ORF">BGZ99_007205</name>
</gene>
<dbReference type="SMART" id="SM00737">
    <property type="entry name" value="ML"/>
    <property type="match status" value="1"/>
</dbReference>
<dbReference type="PANTHER" id="PTHR11306">
    <property type="entry name" value="NIEMANN PICK TYPE C2 PROTEIN NPC2-RELATED"/>
    <property type="match status" value="1"/>
</dbReference>
<dbReference type="GO" id="GO:0032934">
    <property type="term" value="F:sterol binding"/>
    <property type="evidence" value="ECO:0007669"/>
    <property type="project" value="InterPro"/>
</dbReference>
<dbReference type="GO" id="GO:0015918">
    <property type="term" value="P:sterol transport"/>
    <property type="evidence" value="ECO:0007669"/>
    <property type="project" value="InterPro"/>
</dbReference>
<evidence type="ECO:0000256" key="3">
    <source>
        <dbReference type="ARBA" id="ARBA00011245"/>
    </source>
</evidence>
<evidence type="ECO:0000313" key="11">
    <source>
        <dbReference type="Proteomes" id="UP000738325"/>
    </source>
</evidence>
<sequence>MKFFAAIAALALAVVASAQQPTWTNCAVGTADLVISSFTVAPYPLCINQNVCASGTGILSTPVVAGGTLAITGRFAGRVVYSDNHDLCTLTGAQGYPCPIATTLTSITICVLVKNTAPAGINVALTVQATNGNNHVLFCQAATVTASNC</sequence>
<evidence type="ECO:0000256" key="8">
    <source>
        <dbReference type="SAM" id="SignalP"/>
    </source>
</evidence>
<evidence type="ECO:0000256" key="7">
    <source>
        <dbReference type="ARBA" id="ARBA00023055"/>
    </source>
</evidence>
<dbReference type="Proteomes" id="UP000738325">
    <property type="component" value="Unassembled WGS sequence"/>
</dbReference>
<dbReference type="SUPFAM" id="SSF81296">
    <property type="entry name" value="E set domains"/>
    <property type="match status" value="1"/>
</dbReference>
<organism evidence="10 11">
    <name type="scientific">Dissophora globulifera</name>
    <dbReference type="NCBI Taxonomy" id="979702"/>
    <lineage>
        <taxon>Eukaryota</taxon>
        <taxon>Fungi</taxon>
        <taxon>Fungi incertae sedis</taxon>
        <taxon>Mucoromycota</taxon>
        <taxon>Mortierellomycotina</taxon>
        <taxon>Mortierellomycetes</taxon>
        <taxon>Mortierellales</taxon>
        <taxon>Mortierellaceae</taxon>
        <taxon>Dissophora</taxon>
    </lineage>
</organism>
<keyword evidence="7" id="KW-0445">Lipid transport</keyword>
<dbReference type="InterPro" id="IPR014756">
    <property type="entry name" value="Ig_E-set"/>
</dbReference>
<evidence type="ECO:0000313" key="10">
    <source>
        <dbReference type="EMBL" id="KAG0327624.1"/>
    </source>
</evidence>
<reference evidence="10" key="1">
    <citation type="journal article" date="2020" name="Fungal Divers.">
        <title>Resolving the Mortierellaceae phylogeny through synthesis of multi-gene phylogenetics and phylogenomics.</title>
        <authorList>
            <person name="Vandepol N."/>
            <person name="Liber J."/>
            <person name="Desiro A."/>
            <person name="Na H."/>
            <person name="Kennedy M."/>
            <person name="Barry K."/>
            <person name="Grigoriev I.V."/>
            <person name="Miller A.N."/>
            <person name="O'Donnell K."/>
            <person name="Stajich J.E."/>
            <person name="Bonito G."/>
        </authorList>
    </citation>
    <scope>NUCLEOTIDE SEQUENCE</scope>
    <source>
        <strain evidence="10">REB-010B</strain>
    </source>
</reference>
<dbReference type="InterPro" id="IPR039670">
    <property type="entry name" value="NPC2-like"/>
</dbReference>
<evidence type="ECO:0000256" key="6">
    <source>
        <dbReference type="ARBA" id="ARBA00022729"/>
    </source>
</evidence>
<comment type="similarity">
    <text evidence="2">Belongs to the NPC2 family.</text>
</comment>
<feature type="chain" id="PRO_5040228811" description="Phosphatidylglycerol/phosphatidylinositol transfer protein" evidence="8">
    <location>
        <begin position="19"/>
        <end position="149"/>
    </location>
</feature>
<evidence type="ECO:0000256" key="1">
    <source>
        <dbReference type="ARBA" id="ARBA00002053"/>
    </source>
</evidence>
<dbReference type="PANTHER" id="PTHR11306:SF0">
    <property type="entry name" value="PHOSPHATIDYLGLYCEROL_PHOSPHATIDYLINOSITOL TRANSFER PROTEIN"/>
    <property type="match status" value="1"/>
</dbReference>
<protein>
    <recommendedName>
        <fullName evidence="4">Phosphatidylglycerol/phosphatidylinositol transfer protein</fullName>
    </recommendedName>
</protein>
<feature type="domain" description="MD-2-related lipid-recognition" evidence="9">
    <location>
        <begin position="23"/>
        <end position="144"/>
    </location>
</feature>
<dbReference type="InterPro" id="IPR003172">
    <property type="entry name" value="ML_dom"/>
</dbReference>
<proteinExistence type="inferred from homology"/>
<comment type="caution">
    <text evidence="10">The sequence shown here is derived from an EMBL/GenBank/DDBJ whole genome shotgun (WGS) entry which is preliminary data.</text>
</comment>
<accession>A0A9P6RWD7</accession>
<feature type="signal peptide" evidence="8">
    <location>
        <begin position="1"/>
        <end position="18"/>
    </location>
</feature>
<evidence type="ECO:0000256" key="5">
    <source>
        <dbReference type="ARBA" id="ARBA00022448"/>
    </source>
</evidence>
<evidence type="ECO:0000256" key="4">
    <source>
        <dbReference type="ARBA" id="ARBA00016056"/>
    </source>
</evidence>
<name>A0A9P6RWD7_9FUNG</name>
<comment type="function">
    <text evidence="1">Catalyzes the intermembrane transfer of phosphatidylglycerol and phosphatidylinositol.</text>
</comment>
<keyword evidence="11" id="KW-1185">Reference proteome</keyword>
<keyword evidence="5" id="KW-0813">Transport</keyword>